<evidence type="ECO:0000313" key="4">
    <source>
        <dbReference type="Proteomes" id="UP000181899"/>
    </source>
</evidence>
<dbReference type="SUPFAM" id="SSF51905">
    <property type="entry name" value="FAD/NAD(P)-binding domain"/>
    <property type="match status" value="1"/>
</dbReference>
<sequence>MIYDLIVIGGGPAGLSAAYEAYNNGIENILILERDKELGGILNQCIHNGFGVHSFKEELTGPEYAQRYVEMLQSTKVSTKLDTMVLSIENDGDIKKVEAINMEEGYLSLETRAIILSMGCRERTRGAIQIPGARPSGVFTAGTAQRYVNMEGYMVGKKVVILGSGDIGLIMARRMTLEGAKVEACVELMPYSNGLNRNIVQCLDDYNIPLLLAHTITDIVGKHRLEAVVIQKVDENRNPIPGTEQTIECDTLLLSVGLIPENEITKNAGIALDPRTSGPIVNEAMETNVKGIFACGNVVHVHDLVDFVSEEGKKAGLSASRFIKNELLEGQAVTEIKNGQRVNYTVPQKIRLENILDGQEIMFRVSNVFKNVNITVRNQEGELIKKLRRPVVAPGEMEKIKLKREEIEKANGLLTIALEEVM</sequence>
<dbReference type="Gene3D" id="3.50.50.60">
    <property type="entry name" value="FAD/NAD(P)-binding domain"/>
    <property type="match status" value="2"/>
</dbReference>
<dbReference type="InterPro" id="IPR023753">
    <property type="entry name" value="FAD/NAD-binding_dom"/>
</dbReference>
<dbReference type="InterPro" id="IPR036188">
    <property type="entry name" value="FAD/NAD-bd_sf"/>
</dbReference>
<protein>
    <submittedName>
        <fullName evidence="3">Thioredoxin reductase</fullName>
    </submittedName>
</protein>
<keyword evidence="4" id="KW-1185">Reference proteome</keyword>
<dbReference type="PANTHER" id="PTHR42949:SF3">
    <property type="entry name" value="ANAEROBIC GLYCEROL-3-PHOSPHATE DEHYDROGENASE SUBUNIT B"/>
    <property type="match status" value="1"/>
</dbReference>
<dbReference type="eggNOG" id="COG0446">
    <property type="taxonomic scope" value="Bacteria"/>
</dbReference>
<dbReference type="STRING" id="398199.SAMN05421804_101402"/>
<dbReference type="OrthoDB" id="9776839at2"/>
<evidence type="ECO:0000256" key="1">
    <source>
        <dbReference type="ARBA" id="ARBA00023002"/>
    </source>
</evidence>
<feature type="domain" description="FAD/NAD(P)-binding" evidence="2">
    <location>
        <begin position="3"/>
        <end position="301"/>
    </location>
</feature>
<gene>
    <name evidence="3" type="ORF">SAMN04488695_101810</name>
</gene>
<dbReference type="GO" id="GO:0016491">
    <property type="term" value="F:oxidoreductase activity"/>
    <property type="evidence" value="ECO:0007669"/>
    <property type="project" value="UniProtKB-KW"/>
</dbReference>
<dbReference type="EMBL" id="FOVK01000001">
    <property type="protein sequence ID" value="SFN41931.1"/>
    <property type="molecule type" value="Genomic_DNA"/>
</dbReference>
<dbReference type="PANTHER" id="PTHR42949">
    <property type="entry name" value="ANAEROBIC GLYCEROL-3-PHOSPHATE DEHYDROGENASE SUBUNIT B"/>
    <property type="match status" value="1"/>
</dbReference>
<name>A0A1I4YV97_9CLOT</name>
<evidence type="ECO:0000313" key="3">
    <source>
        <dbReference type="EMBL" id="SFN41931.1"/>
    </source>
</evidence>
<dbReference type="Pfam" id="PF07992">
    <property type="entry name" value="Pyr_redox_2"/>
    <property type="match status" value="1"/>
</dbReference>
<keyword evidence="1" id="KW-0560">Oxidoreductase</keyword>
<dbReference type="RefSeq" id="WP_074910603.1">
    <property type="nucleotide sequence ID" value="NZ_FOVK01000001.1"/>
</dbReference>
<reference evidence="3 4" key="1">
    <citation type="submission" date="2016-10" db="EMBL/GenBank/DDBJ databases">
        <authorList>
            <person name="de Groot N.N."/>
        </authorList>
    </citation>
    <scope>NUCLEOTIDE SEQUENCE [LARGE SCALE GENOMIC DNA]</scope>
    <source>
        <strain evidence="3 4">ML2</strain>
    </source>
</reference>
<accession>A0A1I4YV97</accession>
<dbReference type="InterPro" id="IPR051691">
    <property type="entry name" value="Metab_Enz_Cyan_OpOx_G3PDH"/>
</dbReference>
<evidence type="ECO:0000259" key="2">
    <source>
        <dbReference type="Pfam" id="PF07992"/>
    </source>
</evidence>
<dbReference type="Proteomes" id="UP000181899">
    <property type="component" value="Unassembled WGS sequence"/>
</dbReference>
<dbReference type="AlphaFoldDB" id="A0A1I4YV97"/>
<dbReference type="PRINTS" id="PR00469">
    <property type="entry name" value="PNDRDTASEII"/>
</dbReference>
<organism evidence="3 4">
    <name type="scientific">Proteiniclasticum ruminis</name>
    <dbReference type="NCBI Taxonomy" id="398199"/>
    <lineage>
        <taxon>Bacteria</taxon>
        <taxon>Bacillati</taxon>
        <taxon>Bacillota</taxon>
        <taxon>Clostridia</taxon>
        <taxon>Eubacteriales</taxon>
        <taxon>Clostridiaceae</taxon>
        <taxon>Proteiniclasticum</taxon>
    </lineage>
</organism>
<proteinExistence type="predicted"/>
<dbReference type="PRINTS" id="PR00368">
    <property type="entry name" value="FADPNR"/>
</dbReference>